<evidence type="ECO:0000256" key="1">
    <source>
        <dbReference type="SAM" id="MobiDB-lite"/>
    </source>
</evidence>
<sequence>RKRILSAVVARSSSSSSFLSLSLKNSLPPPLLLNGEKKEVEKSKKSIACLNRIEEEKDKEEREKETDGVQREKGERSFFVDLSSLHLRRLDFPLLIDASRIQEISLRSNSLTDRCWYNSHLPYLFSLRRLDLHGNLQLTLLLPLLLTLANLPYLQLVDLSSTGLRCTKEEEETDTFHLLEFLLLRESRKRTYKSKQEENEREEEEEGEREEKGHASLLLSSLVRSPKCIDISDTPLSRSFSLDGNRSPLSSTSSPEGEEGQRNAKEEEKEEKEAKKKEKRIWNCYAVVEKEVYIHPNDSEKKTEKVMSISAKEKEEWERSEKKEKREKESPKDKKKEEEEKEEEDEGKGSACIPNHNYTKEQKEKEEEKENSHLPSSLFPREEDQEKTMNEEKKHAEEIYHDDKEKKEERRRHVSTKLFLIEERK</sequence>
<proteinExistence type="predicted"/>
<dbReference type="EMBL" id="MIGC01000952">
    <property type="protein sequence ID" value="PHJ23886.1"/>
    <property type="molecule type" value="Genomic_DNA"/>
</dbReference>
<dbReference type="AlphaFoldDB" id="A0A2C6LA37"/>
<comment type="caution">
    <text evidence="2">The sequence shown here is derived from an EMBL/GenBank/DDBJ whole genome shotgun (WGS) entry which is preliminary data.</text>
</comment>
<feature type="compositionally biased region" description="Basic and acidic residues" evidence="1">
    <location>
        <begin position="358"/>
        <end position="372"/>
    </location>
</feature>
<feature type="region of interest" description="Disordered" evidence="1">
    <location>
        <begin position="292"/>
        <end position="412"/>
    </location>
</feature>
<feature type="compositionally biased region" description="Basic and acidic residues" evidence="1">
    <location>
        <begin position="259"/>
        <end position="276"/>
    </location>
</feature>
<feature type="compositionally biased region" description="Acidic residues" evidence="1">
    <location>
        <begin position="199"/>
        <end position="208"/>
    </location>
</feature>
<feature type="compositionally biased region" description="Basic and acidic residues" evidence="1">
    <location>
        <begin position="292"/>
        <end position="338"/>
    </location>
</feature>
<dbReference type="InterPro" id="IPR032675">
    <property type="entry name" value="LRR_dom_sf"/>
</dbReference>
<protein>
    <submittedName>
        <fullName evidence="2">Transmembrane protein</fullName>
    </submittedName>
</protein>
<evidence type="ECO:0000313" key="2">
    <source>
        <dbReference type="EMBL" id="PHJ23886.1"/>
    </source>
</evidence>
<feature type="region of interest" description="Disordered" evidence="1">
    <location>
        <begin position="192"/>
        <end position="213"/>
    </location>
</feature>
<evidence type="ECO:0000313" key="3">
    <source>
        <dbReference type="Proteomes" id="UP000221165"/>
    </source>
</evidence>
<keyword evidence="2" id="KW-0812">Transmembrane</keyword>
<dbReference type="SUPFAM" id="SSF52058">
    <property type="entry name" value="L domain-like"/>
    <property type="match status" value="1"/>
</dbReference>
<dbReference type="Gene3D" id="3.80.10.10">
    <property type="entry name" value="Ribonuclease Inhibitor"/>
    <property type="match status" value="1"/>
</dbReference>
<keyword evidence="3" id="KW-1185">Reference proteome</keyword>
<reference evidence="2 3" key="1">
    <citation type="journal article" date="2017" name="Int. J. Parasitol.">
        <title>The genome of the protozoan parasite Cystoisospora suis and a reverse vaccinology approach to identify vaccine candidates.</title>
        <authorList>
            <person name="Palmieri N."/>
            <person name="Shrestha A."/>
            <person name="Ruttkowski B."/>
            <person name="Beck T."/>
            <person name="Vogl C."/>
            <person name="Tomley F."/>
            <person name="Blake D.P."/>
            <person name="Joachim A."/>
        </authorList>
    </citation>
    <scope>NUCLEOTIDE SEQUENCE [LARGE SCALE GENOMIC DNA]</scope>
    <source>
        <strain evidence="2 3">Wien I</strain>
    </source>
</reference>
<dbReference type="RefSeq" id="XP_067925560.1">
    <property type="nucleotide sequence ID" value="XM_068062463.1"/>
</dbReference>
<dbReference type="GeneID" id="94425674"/>
<dbReference type="VEuPathDB" id="ToxoDB:CSUI_002261"/>
<keyword evidence="2" id="KW-0472">Membrane</keyword>
<feature type="non-terminal residue" evidence="2">
    <location>
        <position position="1"/>
    </location>
</feature>
<gene>
    <name evidence="2" type="ORF">CSUI_002261</name>
</gene>
<feature type="compositionally biased region" description="Basic and acidic residues" evidence="1">
    <location>
        <begin position="380"/>
        <end position="408"/>
    </location>
</feature>
<name>A0A2C6LA37_9APIC</name>
<feature type="region of interest" description="Disordered" evidence="1">
    <location>
        <begin position="239"/>
        <end position="278"/>
    </location>
</feature>
<accession>A0A2C6LA37</accession>
<dbReference type="Proteomes" id="UP000221165">
    <property type="component" value="Unassembled WGS sequence"/>
</dbReference>
<feature type="compositionally biased region" description="Polar residues" evidence="1">
    <location>
        <begin position="239"/>
        <end position="255"/>
    </location>
</feature>
<organism evidence="2 3">
    <name type="scientific">Cystoisospora suis</name>
    <dbReference type="NCBI Taxonomy" id="483139"/>
    <lineage>
        <taxon>Eukaryota</taxon>
        <taxon>Sar</taxon>
        <taxon>Alveolata</taxon>
        <taxon>Apicomplexa</taxon>
        <taxon>Conoidasida</taxon>
        <taxon>Coccidia</taxon>
        <taxon>Eucoccidiorida</taxon>
        <taxon>Eimeriorina</taxon>
        <taxon>Sarcocystidae</taxon>
        <taxon>Cystoisospora</taxon>
    </lineage>
</organism>